<reference evidence="3" key="1">
    <citation type="submission" date="2015-12" db="EMBL/GenBank/DDBJ databases">
        <authorList>
            <person name="Tikhonova T.V."/>
            <person name="Pavlov A.R."/>
            <person name="Beletsky A.V."/>
            <person name="Mardanov A.V."/>
            <person name="Sorokin D.Y."/>
            <person name="Ravin N.V."/>
            <person name="Popov V.O."/>
        </authorList>
    </citation>
    <scope>NUCLEOTIDE SEQUENCE</scope>
    <source>
        <strain evidence="3">DSM 14787</strain>
    </source>
</reference>
<dbReference type="InterPro" id="IPR010982">
    <property type="entry name" value="Lambda_DNA-bd_dom_sf"/>
</dbReference>
<gene>
    <name evidence="3" type="ordered locus">TVNIR_0740</name>
</gene>
<dbReference type="SMART" id="SM00530">
    <property type="entry name" value="HTH_XRE"/>
    <property type="match status" value="1"/>
</dbReference>
<evidence type="ECO:0000259" key="2">
    <source>
        <dbReference type="PROSITE" id="PS50943"/>
    </source>
</evidence>
<dbReference type="InterPro" id="IPR001387">
    <property type="entry name" value="Cro/C1-type_HTH"/>
</dbReference>
<keyword evidence="1" id="KW-0472">Membrane</keyword>
<dbReference type="Pfam" id="PF01381">
    <property type="entry name" value="HTH_3"/>
    <property type="match status" value="1"/>
</dbReference>
<proteinExistence type="predicted"/>
<keyword evidence="1" id="KW-0812">Transmembrane</keyword>
<dbReference type="AlphaFoldDB" id="L0DS71"/>
<dbReference type="STRING" id="1255043.TVNIR_0740"/>
<name>L0DS71_THIND</name>
<keyword evidence="4" id="KW-1185">Reference proteome</keyword>
<dbReference type="KEGG" id="tni:TVNIR_0740"/>
<evidence type="ECO:0000313" key="3">
    <source>
        <dbReference type="EMBL" id="AGA32434.1"/>
    </source>
</evidence>
<protein>
    <submittedName>
        <fullName evidence="3">Helix-turn-helix motif protein</fullName>
    </submittedName>
</protein>
<accession>L0DS71</accession>
<organism evidence="3 4">
    <name type="scientific">Thioalkalivibrio nitratireducens (strain DSM 14787 / UNIQEM 213 / ALEN2)</name>
    <dbReference type="NCBI Taxonomy" id="1255043"/>
    <lineage>
        <taxon>Bacteria</taxon>
        <taxon>Pseudomonadati</taxon>
        <taxon>Pseudomonadota</taxon>
        <taxon>Gammaproteobacteria</taxon>
        <taxon>Chromatiales</taxon>
        <taxon>Ectothiorhodospiraceae</taxon>
        <taxon>Thioalkalivibrio</taxon>
    </lineage>
</organism>
<dbReference type="CDD" id="cd00093">
    <property type="entry name" value="HTH_XRE"/>
    <property type="match status" value="1"/>
</dbReference>
<sequence>MMGRKERTFSRYAREAATLLGRRIRLGRLERRWTEQELADRAGISRATLQKIEKAELTVAIGLVFEVAALVGVVLFEADRESLTRHTARADEKLALLPAAVRKSGKPVDDAF</sequence>
<dbReference type="HOGENOM" id="CLU_153788_2_0_6"/>
<evidence type="ECO:0000256" key="1">
    <source>
        <dbReference type="SAM" id="Phobius"/>
    </source>
</evidence>
<dbReference type="PROSITE" id="PS50943">
    <property type="entry name" value="HTH_CROC1"/>
    <property type="match status" value="1"/>
</dbReference>
<dbReference type="PATRIC" id="fig|1255043.3.peg.746"/>
<dbReference type="Gene3D" id="1.10.260.40">
    <property type="entry name" value="lambda repressor-like DNA-binding domains"/>
    <property type="match status" value="1"/>
</dbReference>
<dbReference type="GO" id="GO:0003677">
    <property type="term" value="F:DNA binding"/>
    <property type="evidence" value="ECO:0007669"/>
    <property type="project" value="InterPro"/>
</dbReference>
<feature type="transmembrane region" description="Helical" evidence="1">
    <location>
        <begin position="55"/>
        <end position="76"/>
    </location>
</feature>
<dbReference type="SUPFAM" id="SSF47413">
    <property type="entry name" value="lambda repressor-like DNA-binding domains"/>
    <property type="match status" value="1"/>
</dbReference>
<dbReference type="Proteomes" id="UP000010809">
    <property type="component" value="Chromosome"/>
</dbReference>
<evidence type="ECO:0000313" key="4">
    <source>
        <dbReference type="Proteomes" id="UP000010809"/>
    </source>
</evidence>
<dbReference type="OrthoDB" id="7365273at2"/>
<keyword evidence="1" id="KW-1133">Transmembrane helix</keyword>
<dbReference type="eggNOG" id="COG1813">
    <property type="taxonomic scope" value="Bacteria"/>
</dbReference>
<dbReference type="EMBL" id="CP003989">
    <property type="protein sequence ID" value="AGA32434.1"/>
    <property type="molecule type" value="Genomic_DNA"/>
</dbReference>
<feature type="domain" description="HTH cro/C1-type" evidence="2">
    <location>
        <begin position="24"/>
        <end position="83"/>
    </location>
</feature>